<reference evidence="3 4" key="1">
    <citation type="submission" date="2019-03" db="EMBL/GenBank/DDBJ databases">
        <title>Genomic Encyclopedia of Type Strains, Phase IV (KMG-IV): sequencing the most valuable type-strain genomes for metagenomic binning, comparative biology and taxonomic classification.</title>
        <authorList>
            <person name="Goeker M."/>
        </authorList>
    </citation>
    <scope>NUCLEOTIDE SEQUENCE [LARGE SCALE GENOMIC DNA]</scope>
    <source>
        <strain evidence="3 4">DSM 100309</strain>
    </source>
</reference>
<feature type="transmembrane region" description="Helical" evidence="1">
    <location>
        <begin position="267"/>
        <end position="287"/>
    </location>
</feature>
<feature type="domain" description="DUF4328" evidence="2">
    <location>
        <begin position="58"/>
        <end position="204"/>
    </location>
</feature>
<dbReference type="EMBL" id="SMCO01000030">
    <property type="protein sequence ID" value="TCV80090.1"/>
    <property type="molecule type" value="Genomic_DNA"/>
</dbReference>
<evidence type="ECO:0000256" key="1">
    <source>
        <dbReference type="SAM" id="Phobius"/>
    </source>
</evidence>
<dbReference type="Proteomes" id="UP000295367">
    <property type="component" value="Unassembled WGS sequence"/>
</dbReference>
<keyword evidence="1" id="KW-1133">Transmembrane helix</keyword>
<name>A0A4R3XRD6_9PROT</name>
<feature type="transmembrane region" description="Helical" evidence="1">
    <location>
        <begin position="185"/>
        <end position="207"/>
    </location>
</feature>
<dbReference type="Pfam" id="PF14219">
    <property type="entry name" value="DUF4328"/>
    <property type="match status" value="1"/>
</dbReference>
<gene>
    <name evidence="3" type="ORF">EDC63_1303</name>
</gene>
<keyword evidence="1" id="KW-0472">Membrane</keyword>
<dbReference type="AlphaFoldDB" id="A0A4R3XRD6"/>
<comment type="caution">
    <text evidence="3">The sequence shown here is derived from an EMBL/GenBank/DDBJ whole genome shotgun (WGS) entry which is preliminary data.</text>
</comment>
<feature type="transmembrane region" description="Helical" evidence="1">
    <location>
        <begin position="436"/>
        <end position="455"/>
    </location>
</feature>
<proteinExistence type="predicted"/>
<feature type="transmembrane region" description="Helical" evidence="1">
    <location>
        <begin position="461"/>
        <end position="480"/>
    </location>
</feature>
<sequence length="531" mass="58818">MNQKKLGNAKNLLFIALGIDMVVNALGAISDIWMIGVFNDIRFGVSTANQSTISSLEFGEMMTNIMLLTLVGVGLALLHWLGACYVYAKETLKANGFAHEGWKTWGWILPFINVFKPYQVLSEIYKVGSTDYIGGDAWKRTSGSRSLLIWWYFWVVTHMIMLGIGKQQVLMGLNSEAPTLVQIIGMYYMSITVCVISFIVSALWFVVAGNLTKRLLNSSTRATVLEAPIVSPPSYVEMAPSVAKLSSEALKITKITIVERIRPKRSLLIAALFGTTFFLLLFANGYLDAQRFVAENSLENQVFKYYDRHLTQNKGNHNHTEDKIASDTPPNLLLNKRNGFYLTDEDITGLSSRCTERVVQVINNFKNAKGSTTIPSDVLRQLLADKECSFYEPKIADYLSLGKYTLDALVATALAFALCLLAFWVLTYSHLGWRRIAVIFGPLCGVGFIVLMIDSYETKPFAPFIIAIAVAIASSGAIVIGRETYLWVWRGFGKNRSAEKGSSLFCKKCGTEAVADAKFCNSCGGVLNQAD</sequence>
<feature type="transmembrane region" description="Helical" evidence="1">
    <location>
        <begin position="147"/>
        <end position="165"/>
    </location>
</feature>
<keyword evidence="4" id="KW-1185">Reference proteome</keyword>
<protein>
    <submittedName>
        <fullName evidence="3">Uncharacterized protein DUF4328</fullName>
    </submittedName>
</protein>
<evidence type="ECO:0000259" key="2">
    <source>
        <dbReference type="Pfam" id="PF14219"/>
    </source>
</evidence>
<dbReference type="InterPro" id="IPR025565">
    <property type="entry name" value="DUF4328"/>
</dbReference>
<accession>A0A4R3XRD6</accession>
<dbReference type="OrthoDB" id="9812349at2"/>
<keyword evidence="1" id="KW-0812">Transmembrane</keyword>
<feature type="transmembrane region" description="Helical" evidence="1">
    <location>
        <begin position="65"/>
        <end position="88"/>
    </location>
</feature>
<evidence type="ECO:0000313" key="4">
    <source>
        <dbReference type="Proteomes" id="UP000295367"/>
    </source>
</evidence>
<dbReference type="RefSeq" id="WP_124946485.1">
    <property type="nucleotide sequence ID" value="NZ_BHVT01000036.1"/>
</dbReference>
<organism evidence="3 4">
    <name type="scientific">Sulfurirhabdus autotrophica</name>
    <dbReference type="NCBI Taxonomy" id="1706046"/>
    <lineage>
        <taxon>Bacteria</taxon>
        <taxon>Pseudomonadati</taxon>
        <taxon>Pseudomonadota</taxon>
        <taxon>Betaproteobacteria</taxon>
        <taxon>Nitrosomonadales</taxon>
        <taxon>Sulfuricellaceae</taxon>
        <taxon>Sulfurirhabdus</taxon>
    </lineage>
</organism>
<feature type="transmembrane region" description="Helical" evidence="1">
    <location>
        <begin position="408"/>
        <end position="429"/>
    </location>
</feature>
<feature type="transmembrane region" description="Helical" evidence="1">
    <location>
        <begin position="12"/>
        <end position="35"/>
    </location>
</feature>
<evidence type="ECO:0000313" key="3">
    <source>
        <dbReference type="EMBL" id="TCV80090.1"/>
    </source>
</evidence>